<feature type="region of interest" description="Disordered" evidence="1">
    <location>
        <begin position="28"/>
        <end position="101"/>
    </location>
</feature>
<evidence type="ECO:0000313" key="4">
    <source>
        <dbReference type="Proteomes" id="UP001177023"/>
    </source>
</evidence>
<sequence length="237" mass="26456">MLLRTVISAVFVAQALAQYQQAFAPQPPQQQQYIPQQPQQQPQYIQQQQQFPQPQFQQQIQQQQQPVQSYQQPQQQQVPQQPQFQQQIQQQQQPQQQEQQGRLTGYLLTPVAAPADYVNNPADIPPMNEGQFTRMGGNEQHPLYVIQNPDTTGQASVLPPGFSANPSEPNQKPNGFFMPIDNAPLRDGRPFTLMVVNGMRTHGPAYNALPVAPEVSVKSEVVGYQAPAAPSGAAPYH</sequence>
<evidence type="ECO:0000313" key="3">
    <source>
        <dbReference type="EMBL" id="CAJ0586029.1"/>
    </source>
</evidence>
<name>A0AA36DE29_9BILA</name>
<dbReference type="Proteomes" id="UP001177023">
    <property type="component" value="Unassembled WGS sequence"/>
</dbReference>
<protein>
    <submittedName>
        <fullName evidence="3">Uncharacterized protein</fullName>
    </submittedName>
</protein>
<accession>A0AA36DE29</accession>
<dbReference type="AlphaFoldDB" id="A0AA36DE29"/>
<dbReference type="EMBL" id="CATQJA010002707">
    <property type="protein sequence ID" value="CAJ0586029.1"/>
    <property type="molecule type" value="Genomic_DNA"/>
</dbReference>
<feature type="signal peptide" evidence="2">
    <location>
        <begin position="1"/>
        <end position="17"/>
    </location>
</feature>
<keyword evidence="4" id="KW-1185">Reference proteome</keyword>
<proteinExistence type="predicted"/>
<keyword evidence="2" id="KW-0732">Signal</keyword>
<reference evidence="3" key="1">
    <citation type="submission" date="2023-06" db="EMBL/GenBank/DDBJ databases">
        <authorList>
            <person name="Delattre M."/>
        </authorList>
    </citation>
    <scope>NUCLEOTIDE SEQUENCE</scope>
    <source>
        <strain evidence="3">AF72</strain>
    </source>
</reference>
<gene>
    <name evidence="3" type="ORF">MSPICULIGERA_LOCUS24037</name>
</gene>
<comment type="caution">
    <text evidence="3">The sequence shown here is derived from an EMBL/GenBank/DDBJ whole genome shotgun (WGS) entry which is preliminary data.</text>
</comment>
<evidence type="ECO:0000256" key="1">
    <source>
        <dbReference type="SAM" id="MobiDB-lite"/>
    </source>
</evidence>
<feature type="compositionally biased region" description="Low complexity" evidence="1">
    <location>
        <begin position="28"/>
        <end position="100"/>
    </location>
</feature>
<feature type="chain" id="PRO_5041260570" evidence="2">
    <location>
        <begin position="18"/>
        <end position="237"/>
    </location>
</feature>
<organism evidence="3 4">
    <name type="scientific">Mesorhabditis spiculigera</name>
    <dbReference type="NCBI Taxonomy" id="96644"/>
    <lineage>
        <taxon>Eukaryota</taxon>
        <taxon>Metazoa</taxon>
        <taxon>Ecdysozoa</taxon>
        <taxon>Nematoda</taxon>
        <taxon>Chromadorea</taxon>
        <taxon>Rhabditida</taxon>
        <taxon>Rhabditina</taxon>
        <taxon>Rhabditomorpha</taxon>
        <taxon>Rhabditoidea</taxon>
        <taxon>Rhabditidae</taxon>
        <taxon>Mesorhabditinae</taxon>
        <taxon>Mesorhabditis</taxon>
    </lineage>
</organism>
<evidence type="ECO:0000256" key="2">
    <source>
        <dbReference type="SAM" id="SignalP"/>
    </source>
</evidence>
<feature type="non-terminal residue" evidence="3">
    <location>
        <position position="1"/>
    </location>
</feature>